<gene>
    <name evidence="22" type="ORF">MNBD_GAMMA08-1066</name>
</gene>
<keyword evidence="14 20" id="KW-0472">Membrane</keyword>
<dbReference type="GO" id="GO:0045454">
    <property type="term" value="P:cell redox homeostasis"/>
    <property type="evidence" value="ECO:0007669"/>
    <property type="project" value="TreeGrafter"/>
</dbReference>
<evidence type="ECO:0000256" key="9">
    <source>
        <dbReference type="ARBA" id="ARBA00022729"/>
    </source>
</evidence>
<dbReference type="Gene3D" id="3.40.30.10">
    <property type="entry name" value="Glutaredoxin"/>
    <property type="match status" value="1"/>
</dbReference>
<evidence type="ECO:0000256" key="16">
    <source>
        <dbReference type="ARBA" id="ARBA00023284"/>
    </source>
</evidence>
<accession>A0A3B0XL13</accession>
<dbReference type="PANTHER" id="PTHR32234">
    <property type="entry name" value="THIOL:DISULFIDE INTERCHANGE PROTEIN DSBD"/>
    <property type="match status" value="1"/>
</dbReference>
<comment type="subcellular location">
    <subcellularLocation>
        <location evidence="1">Cell inner membrane</location>
        <topology evidence="1">Multi-pass membrane protein</topology>
    </subcellularLocation>
</comment>
<evidence type="ECO:0000256" key="3">
    <source>
        <dbReference type="ARBA" id="ARBA00012612"/>
    </source>
</evidence>
<dbReference type="PROSITE" id="PS51352">
    <property type="entry name" value="THIOREDOXIN_2"/>
    <property type="match status" value="1"/>
</dbReference>
<dbReference type="EMBL" id="UOFH01000299">
    <property type="protein sequence ID" value="VAW64873.1"/>
    <property type="molecule type" value="Genomic_DNA"/>
</dbReference>
<dbReference type="HAMAP" id="MF_00399">
    <property type="entry name" value="DbsD"/>
    <property type="match status" value="1"/>
</dbReference>
<organism evidence="22">
    <name type="scientific">hydrothermal vent metagenome</name>
    <dbReference type="NCBI Taxonomy" id="652676"/>
    <lineage>
        <taxon>unclassified sequences</taxon>
        <taxon>metagenomes</taxon>
        <taxon>ecological metagenomes</taxon>
    </lineage>
</organism>
<evidence type="ECO:0000256" key="2">
    <source>
        <dbReference type="ARBA" id="ARBA00007241"/>
    </source>
</evidence>
<dbReference type="GO" id="GO:0005886">
    <property type="term" value="C:plasma membrane"/>
    <property type="evidence" value="ECO:0007669"/>
    <property type="project" value="UniProtKB-SubCell"/>
</dbReference>
<dbReference type="InterPro" id="IPR017937">
    <property type="entry name" value="Thioredoxin_CS"/>
</dbReference>
<dbReference type="GO" id="GO:0017004">
    <property type="term" value="P:cytochrome complex assembly"/>
    <property type="evidence" value="ECO:0007669"/>
    <property type="project" value="InterPro"/>
</dbReference>
<dbReference type="NCBIfam" id="NF001419">
    <property type="entry name" value="PRK00293.1"/>
    <property type="match status" value="1"/>
</dbReference>
<evidence type="ECO:0000256" key="6">
    <source>
        <dbReference type="ARBA" id="ARBA00022475"/>
    </source>
</evidence>
<evidence type="ECO:0000256" key="19">
    <source>
        <dbReference type="ARBA" id="ARBA00047804"/>
    </source>
</evidence>
<comment type="catalytic activity">
    <reaction evidence="18">
        <text>[protein]-dithiol + NAD(+) = [protein]-disulfide + NADH + H(+)</text>
        <dbReference type="Rhea" id="RHEA:18749"/>
        <dbReference type="Rhea" id="RHEA-COMP:10593"/>
        <dbReference type="Rhea" id="RHEA-COMP:10594"/>
        <dbReference type="ChEBI" id="CHEBI:15378"/>
        <dbReference type="ChEBI" id="CHEBI:29950"/>
        <dbReference type="ChEBI" id="CHEBI:50058"/>
        <dbReference type="ChEBI" id="CHEBI:57540"/>
        <dbReference type="ChEBI" id="CHEBI:57945"/>
        <dbReference type="EC" id="1.8.1.8"/>
    </reaction>
</comment>
<dbReference type="FunFam" id="3.40.30.10:FF:000116">
    <property type="entry name" value="Thiol:disulfide interchange protein DsbD"/>
    <property type="match status" value="1"/>
</dbReference>
<dbReference type="Pfam" id="PF02683">
    <property type="entry name" value="DsbD_TM"/>
    <property type="match status" value="1"/>
</dbReference>
<evidence type="ECO:0000256" key="12">
    <source>
        <dbReference type="ARBA" id="ARBA00023002"/>
    </source>
</evidence>
<keyword evidence="16" id="KW-0676">Redox-active center</keyword>
<feature type="transmembrane region" description="Helical" evidence="20">
    <location>
        <begin position="399"/>
        <end position="421"/>
    </location>
</feature>
<evidence type="ECO:0000313" key="22">
    <source>
        <dbReference type="EMBL" id="VAW64873.1"/>
    </source>
</evidence>
<dbReference type="AlphaFoldDB" id="A0A3B0XL13"/>
<keyword evidence="13" id="KW-0520">NAD</keyword>
<dbReference type="PANTHER" id="PTHR32234:SF0">
    <property type="entry name" value="THIOL:DISULFIDE INTERCHANGE PROTEIN DSBD"/>
    <property type="match status" value="1"/>
</dbReference>
<dbReference type="Pfam" id="PF13899">
    <property type="entry name" value="Thioredoxin_7"/>
    <property type="match status" value="1"/>
</dbReference>
<dbReference type="InterPro" id="IPR028250">
    <property type="entry name" value="DsbDN"/>
</dbReference>
<dbReference type="SUPFAM" id="SSF52833">
    <property type="entry name" value="Thioredoxin-like"/>
    <property type="match status" value="1"/>
</dbReference>
<keyword evidence="7" id="KW-0997">Cell inner membrane</keyword>
<feature type="transmembrane region" description="Helical" evidence="20">
    <location>
        <begin position="466"/>
        <end position="487"/>
    </location>
</feature>
<dbReference type="InterPro" id="IPR035671">
    <property type="entry name" value="DsbD_gamma"/>
</dbReference>
<keyword evidence="12 22" id="KW-0560">Oxidoreductase</keyword>
<evidence type="ECO:0000256" key="20">
    <source>
        <dbReference type="SAM" id="Phobius"/>
    </source>
</evidence>
<evidence type="ECO:0000256" key="10">
    <source>
        <dbReference type="ARBA" id="ARBA00022982"/>
    </source>
</evidence>
<evidence type="ECO:0000256" key="11">
    <source>
        <dbReference type="ARBA" id="ARBA00022989"/>
    </source>
</evidence>
<feature type="transmembrane region" description="Helical" evidence="20">
    <location>
        <begin position="366"/>
        <end position="387"/>
    </location>
</feature>
<keyword evidence="11 20" id="KW-1133">Transmembrane helix</keyword>
<name>A0A3B0XL13_9ZZZZ</name>
<keyword evidence="10" id="KW-0249">Electron transport</keyword>
<dbReference type="InterPro" id="IPR013766">
    <property type="entry name" value="Thioredoxin_domain"/>
</dbReference>
<feature type="domain" description="Thioredoxin" evidence="21">
    <location>
        <begin position="500"/>
        <end position="628"/>
    </location>
</feature>
<comment type="catalytic activity">
    <reaction evidence="19">
        <text>[protein]-dithiol + NADP(+) = [protein]-disulfide + NADPH + H(+)</text>
        <dbReference type="Rhea" id="RHEA:18753"/>
        <dbReference type="Rhea" id="RHEA-COMP:10593"/>
        <dbReference type="Rhea" id="RHEA-COMP:10594"/>
        <dbReference type="ChEBI" id="CHEBI:15378"/>
        <dbReference type="ChEBI" id="CHEBI:29950"/>
        <dbReference type="ChEBI" id="CHEBI:50058"/>
        <dbReference type="ChEBI" id="CHEBI:57783"/>
        <dbReference type="ChEBI" id="CHEBI:58349"/>
        <dbReference type="EC" id="1.8.1.8"/>
    </reaction>
</comment>
<reference evidence="22" key="1">
    <citation type="submission" date="2018-06" db="EMBL/GenBank/DDBJ databases">
        <authorList>
            <person name="Zhirakovskaya E."/>
        </authorList>
    </citation>
    <scope>NUCLEOTIDE SEQUENCE</scope>
</reference>
<evidence type="ECO:0000256" key="4">
    <source>
        <dbReference type="ARBA" id="ARBA00013830"/>
    </source>
</evidence>
<evidence type="ECO:0000256" key="18">
    <source>
        <dbReference type="ARBA" id="ARBA00047388"/>
    </source>
</evidence>
<feature type="transmembrane region" description="Helical" evidence="20">
    <location>
        <begin position="286"/>
        <end position="308"/>
    </location>
</feature>
<dbReference type="InterPro" id="IPR003834">
    <property type="entry name" value="Cyt_c_assmbl_TM_dom"/>
</dbReference>
<dbReference type="InterPro" id="IPR036249">
    <property type="entry name" value="Thioredoxin-like_sf"/>
</dbReference>
<feature type="transmembrane region" description="Helical" evidence="20">
    <location>
        <begin position="206"/>
        <end position="233"/>
    </location>
</feature>
<comment type="similarity">
    <text evidence="2">Belongs to the thioredoxin family. DsbD subfamily.</text>
</comment>
<keyword evidence="8 20" id="KW-0812">Transmembrane</keyword>
<dbReference type="InterPro" id="IPR022910">
    <property type="entry name" value="Thiol_diS_interchange_DbsD"/>
</dbReference>
<feature type="transmembrane region" description="Helical" evidence="20">
    <location>
        <begin position="329"/>
        <end position="360"/>
    </location>
</feature>
<proteinExistence type="inferred from homology"/>
<dbReference type="InterPro" id="IPR036929">
    <property type="entry name" value="DsbDN_sf"/>
</dbReference>
<dbReference type="CDD" id="cd02953">
    <property type="entry name" value="DsbDgamma"/>
    <property type="match status" value="1"/>
</dbReference>
<keyword evidence="5" id="KW-0813">Transport</keyword>
<protein>
    <recommendedName>
        <fullName evidence="4">Thiol:disulfide interchange protein DsbD</fullName>
        <ecNumber evidence="3">1.8.1.8</ecNumber>
    </recommendedName>
    <alternativeName>
        <fullName evidence="17">Protein-disulfide reductase</fullName>
    </alternativeName>
</protein>
<evidence type="ECO:0000259" key="21">
    <source>
        <dbReference type="PROSITE" id="PS51352"/>
    </source>
</evidence>
<dbReference type="SUPFAM" id="SSF74863">
    <property type="entry name" value="Thiol:disulfide interchange protein DsbD, N-terminal domain (DsbD-alpha)"/>
    <property type="match status" value="1"/>
</dbReference>
<keyword evidence="9" id="KW-0732">Signal</keyword>
<evidence type="ECO:0000256" key="17">
    <source>
        <dbReference type="ARBA" id="ARBA00032465"/>
    </source>
</evidence>
<evidence type="ECO:0000256" key="13">
    <source>
        <dbReference type="ARBA" id="ARBA00023027"/>
    </source>
</evidence>
<dbReference type="PROSITE" id="PS00194">
    <property type="entry name" value="THIOREDOXIN_1"/>
    <property type="match status" value="1"/>
</dbReference>
<evidence type="ECO:0000256" key="5">
    <source>
        <dbReference type="ARBA" id="ARBA00022448"/>
    </source>
</evidence>
<evidence type="ECO:0000256" key="8">
    <source>
        <dbReference type="ARBA" id="ARBA00022692"/>
    </source>
</evidence>
<keyword evidence="15" id="KW-1015">Disulfide bond</keyword>
<evidence type="ECO:0000256" key="14">
    <source>
        <dbReference type="ARBA" id="ARBA00023136"/>
    </source>
</evidence>
<evidence type="ECO:0000256" key="7">
    <source>
        <dbReference type="ARBA" id="ARBA00022519"/>
    </source>
</evidence>
<feature type="transmembrane region" description="Helical" evidence="20">
    <location>
        <begin position="254"/>
        <end position="274"/>
    </location>
</feature>
<evidence type="ECO:0000256" key="1">
    <source>
        <dbReference type="ARBA" id="ARBA00004429"/>
    </source>
</evidence>
<sequence>MYFKVSRLFSYALLLLSLFMQPAFAENPFSSLNELDEGISLDDGNDGILTVDQAFQLNTYSENGRIVAQWQIAEGHYLYQDKVKIVAVENSPFTTSNFIVDKGEEKYDDIFEKTLSIFHDQAEASLGVNNAQDGFKNASFKIHYQGCSEVAGICYPPEIKTVTLNISPISNAAASTLLAPSHNTPSTNPPISEQDQIADLLKNGSVWISLITLFGIGLLLAFTPCVFPMIPILSSIIIGQGKDISTGRGFSLSLAYVLGMASINTAAGVAAALTGESLAVMLQTPWILASFAGVFVILSLAMFGFYELQMPSFIQNKLTSVSNSQKSGSISGAVVMGLLSAVIVGPCVAAPMFGVLLFISQTGDPYFGGLALFALSLGMGAPLIVIGTSAGKLLPRAGAWMDTVKAIFGISLLAVAIWMIRSIVSDQVVMILTAALLIIPAVYMGALDSLKAEATGWNRFWKGYGLVMFVYGVILIVGAASGGSSILSPLKGIAMSGGGTHAAAETPHLKFKKIKGIDGLNKALAEAKAQNKSVMLDFYADWCVSCKEMETLTFTDPSVQSALANTVLLQADVTANDEQDKALYKHFKIIGPPAIIFYDTQGTEKKAYQVVGYMPAEKFAAHLKQVLK</sequence>
<dbReference type="EC" id="1.8.1.8" evidence="3"/>
<dbReference type="Pfam" id="PF11412">
    <property type="entry name" value="DsbD_N"/>
    <property type="match status" value="1"/>
</dbReference>
<keyword evidence="6" id="KW-1003">Cell membrane</keyword>
<dbReference type="Gene3D" id="2.60.40.1250">
    <property type="entry name" value="Thiol:disulfide interchange protein DsbD, N-terminal domain"/>
    <property type="match status" value="1"/>
</dbReference>
<dbReference type="GO" id="GO:0047134">
    <property type="term" value="F:protein-disulfide reductase [NAD(P)H] activity"/>
    <property type="evidence" value="ECO:0007669"/>
    <property type="project" value="UniProtKB-EC"/>
</dbReference>
<feature type="transmembrane region" description="Helical" evidence="20">
    <location>
        <begin position="427"/>
        <end position="446"/>
    </location>
</feature>
<evidence type="ECO:0000256" key="15">
    <source>
        <dbReference type="ARBA" id="ARBA00023157"/>
    </source>
</evidence>